<proteinExistence type="predicted"/>
<protein>
    <recommendedName>
        <fullName evidence="4">DUF3072 domain-containing protein</fullName>
    </recommendedName>
</protein>
<feature type="compositionally biased region" description="Basic and acidic residues" evidence="1">
    <location>
        <begin position="1"/>
        <end position="26"/>
    </location>
</feature>
<name>A0A1E2RWI1_9HYPH</name>
<gene>
    <name evidence="2" type="ORF">A7A08_02384</name>
</gene>
<reference evidence="2 3" key="1">
    <citation type="submission" date="2016-07" db="EMBL/GenBank/DDBJ databases">
        <title>Draft genome sequence of Methyloligella halotolerans C2T (VKM B-2706T=CCUG 61687T=DSM 25045T), a halotolerant polyhydroxybutyrate accumulating methylotroph.</title>
        <authorList>
            <person name="Vasilenko O.V."/>
            <person name="Doronina N.V."/>
            <person name="Poroshina M.N."/>
            <person name="Tarlachkov S.V."/>
            <person name="Trotsenko Y.A."/>
        </authorList>
    </citation>
    <scope>NUCLEOTIDE SEQUENCE [LARGE SCALE GENOMIC DNA]</scope>
    <source>
        <strain evidence="2 3">VKM B-2706</strain>
    </source>
</reference>
<evidence type="ECO:0000313" key="3">
    <source>
        <dbReference type="Proteomes" id="UP000095087"/>
    </source>
</evidence>
<dbReference type="Proteomes" id="UP000095087">
    <property type="component" value="Unassembled WGS sequence"/>
</dbReference>
<evidence type="ECO:0008006" key="4">
    <source>
        <dbReference type="Google" id="ProtNLM"/>
    </source>
</evidence>
<dbReference type="AlphaFoldDB" id="A0A1E2RWI1"/>
<sequence length="78" mass="8785">MAGDEKLTELNPKLHRENPNNADHDTQNWGKGNHPMTAPQASYLKALAEEAGEPEAYREDMSEAYATSQIDRLREKMA</sequence>
<comment type="caution">
    <text evidence="2">The sequence shown here is derived from an EMBL/GenBank/DDBJ whole genome shotgun (WGS) entry which is preliminary data.</text>
</comment>
<evidence type="ECO:0000313" key="2">
    <source>
        <dbReference type="EMBL" id="ODA66616.1"/>
    </source>
</evidence>
<dbReference type="Pfam" id="PF11272">
    <property type="entry name" value="DUF3072"/>
    <property type="match status" value="1"/>
</dbReference>
<dbReference type="RefSeq" id="WP_069095589.1">
    <property type="nucleotide sequence ID" value="NZ_MASI01000006.1"/>
</dbReference>
<keyword evidence="3" id="KW-1185">Reference proteome</keyword>
<dbReference type="EMBL" id="MASI01000006">
    <property type="protein sequence ID" value="ODA66616.1"/>
    <property type="molecule type" value="Genomic_DNA"/>
</dbReference>
<dbReference type="InterPro" id="IPR021425">
    <property type="entry name" value="DUF3072"/>
</dbReference>
<evidence type="ECO:0000256" key="1">
    <source>
        <dbReference type="SAM" id="MobiDB-lite"/>
    </source>
</evidence>
<dbReference type="OrthoDB" id="9811751at2"/>
<organism evidence="2 3">
    <name type="scientific">Methyloligella halotolerans</name>
    <dbReference type="NCBI Taxonomy" id="1177755"/>
    <lineage>
        <taxon>Bacteria</taxon>
        <taxon>Pseudomonadati</taxon>
        <taxon>Pseudomonadota</taxon>
        <taxon>Alphaproteobacteria</taxon>
        <taxon>Hyphomicrobiales</taxon>
        <taxon>Hyphomicrobiaceae</taxon>
        <taxon>Methyloligella</taxon>
    </lineage>
</organism>
<feature type="region of interest" description="Disordered" evidence="1">
    <location>
        <begin position="1"/>
        <end position="37"/>
    </location>
</feature>
<accession>A0A1E2RWI1</accession>